<dbReference type="PROSITE" id="PS51371">
    <property type="entry name" value="CBS"/>
    <property type="match status" value="2"/>
</dbReference>
<organism evidence="4 5">
    <name type="scientific">Pandoraea anhela</name>
    <dbReference type="NCBI Taxonomy" id="2508295"/>
    <lineage>
        <taxon>Bacteria</taxon>
        <taxon>Pseudomonadati</taxon>
        <taxon>Pseudomonadota</taxon>
        <taxon>Betaproteobacteria</taxon>
        <taxon>Burkholderiales</taxon>
        <taxon>Burkholderiaceae</taxon>
        <taxon>Pandoraea</taxon>
    </lineage>
</organism>
<dbReference type="OrthoDB" id="9811720at2"/>
<keyword evidence="2" id="KW-0472">Membrane</keyword>
<dbReference type="InterPro" id="IPR000644">
    <property type="entry name" value="CBS_dom"/>
</dbReference>
<dbReference type="SMART" id="SM00116">
    <property type="entry name" value="CBS"/>
    <property type="match status" value="2"/>
</dbReference>
<dbReference type="Pfam" id="PF00571">
    <property type="entry name" value="CBS"/>
    <property type="match status" value="2"/>
</dbReference>
<dbReference type="GO" id="GO:0003938">
    <property type="term" value="F:IMP dehydrogenase activity"/>
    <property type="evidence" value="ECO:0007669"/>
    <property type="project" value="UniProtKB-EC"/>
</dbReference>
<dbReference type="EC" id="1.1.1.205" evidence="4"/>
<dbReference type="InterPro" id="IPR046342">
    <property type="entry name" value="CBS_dom_sf"/>
</dbReference>
<keyword evidence="1" id="KW-0129">CBS domain</keyword>
<feature type="domain" description="CBS" evidence="3">
    <location>
        <begin position="245"/>
        <end position="303"/>
    </location>
</feature>
<dbReference type="PANTHER" id="PTHR33741:SF5">
    <property type="entry name" value="TRANSMEMBRANE PROTEIN DDB_G0269096-RELATED"/>
    <property type="match status" value="1"/>
</dbReference>
<feature type="transmembrane region" description="Helical" evidence="2">
    <location>
        <begin position="54"/>
        <end position="72"/>
    </location>
</feature>
<dbReference type="AlphaFoldDB" id="A0A5E4RRR0"/>
<proteinExistence type="predicted"/>
<feature type="domain" description="CBS" evidence="3">
    <location>
        <begin position="324"/>
        <end position="377"/>
    </location>
</feature>
<feature type="transmembrane region" description="Helical" evidence="2">
    <location>
        <begin position="30"/>
        <end position="48"/>
    </location>
</feature>
<dbReference type="InterPro" id="IPR058581">
    <property type="entry name" value="TM_HPP"/>
</dbReference>
<name>A0A5E4RRR0_9BURK</name>
<dbReference type="SUPFAM" id="SSF54631">
    <property type="entry name" value="CBS-domain pair"/>
    <property type="match status" value="1"/>
</dbReference>
<feature type="transmembrane region" description="Helical" evidence="2">
    <location>
        <begin position="155"/>
        <end position="172"/>
    </location>
</feature>
<gene>
    <name evidence="4" type="primary">guaB_3</name>
    <name evidence="4" type="ORF">PAN31108_00346</name>
</gene>
<keyword evidence="4" id="KW-0560">Oxidoreductase</keyword>
<evidence type="ECO:0000313" key="4">
    <source>
        <dbReference type="EMBL" id="VVD65723.1"/>
    </source>
</evidence>
<evidence type="ECO:0000313" key="5">
    <source>
        <dbReference type="Proteomes" id="UP000406256"/>
    </source>
</evidence>
<dbReference type="EMBL" id="CABPSB010000001">
    <property type="protein sequence ID" value="VVD65723.1"/>
    <property type="molecule type" value="Genomic_DNA"/>
</dbReference>
<feature type="transmembrane region" description="Helical" evidence="2">
    <location>
        <begin position="84"/>
        <end position="101"/>
    </location>
</feature>
<accession>A0A5E4RRR0</accession>
<reference evidence="4 5" key="1">
    <citation type="submission" date="2019-08" db="EMBL/GenBank/DDBJ databases">
        <authorList>
            <person name="Peeters C."/>
        </authorList>
    </citation>
    <scope>NUCLEOTIDE SEQUENCE [LARGE SCALE GENOMIC DNA]</scope>
    <source>
        <strain evidence="4 5">LMG 31108</strain>
    </source>
</reference>
<dbReference type="InterPro" id="IPR007065">
    <property type="entry name" value="HPP"/>
</dbReference>
<dbReference type="Pfam" id="PF04982">
    <property type="entry name" value="TM_HPP"/>
    <property type="match status" value="1"/>
</dbReference>
<keyword evidence="5" id="KW-1185">Reference proteome</keyword>
<dbReference type="Proteomes" id="UP000406256">
    <property type="component" value="Unassembled WGS sequence"/>
</dbReference>
<evidence type="ECO:0000256" key="2">
    <source>
        <dbReference type="SAM" id="Phobius"/>
    </source>
</evidence>
<evidence type="ECO:0000256" key="1">
    <source>
        <dbReference type="PROSITE-ProRule" id="PRU00703"/>
    </source>
</evidence>
<evidence type="ECO:0000259" key="3">
    <source>
        <dbReference type="PROSITE" id="PS51371"/>
    </source>
</evidence>
<protein>
    <submittedName>
        <fullName evidence="4">Inosine-5'-monophosphate dehydrogenase</fullName>
        <ecNumber evidence="4">1.1.1.205</ecNumber>
    </submittedName>
</protein>
<keyword evidence="2" id="KW-1133">Transmembrane helix</keyword>
<dbReference type="RefSeq" id="WP_150667166.1">
    <property type="nucleotide sequence ID" value="NZ_CABPSB010000001.1"/>
</dbReference>
<sequence>MAMTRRDVRDWMAGFLPAVAAVQVRERLRAGIGALCGIGLTGGLMLWWLGPTTYVPWLVAPMGASAVLLFGVPASPLAQPWSMLGGNLVAAVVGVTCAMLIPTPVVAAAAAVGVSVALMFTLRCVHPPSGAVALTAVLGGPSVHALGYGFVLTPIALQSVMLLGCAIAYHAITGHRYPHAVRAHAPARPVDAQAMPVTTADAEKALARRSELLDISADDLVSLLRDTQREAYARRARELTAADVMGPPLAKVQAHDEAPAAWRLLQRHGLDALPVVDGDARVIGLVTRHDLHARRARGQRWPRFTASLGTSLGAGQRPAIRDLMQGDLKSATAGMPLSELVPLLVAQRHGTLPVLDDAARLVGVVTHAEVLRRVMTA</sequence>
<dbReference type="PANTHER" id="PTHR33741">
    <property type="entry name" value="TRANSMEMBRANE PROTEIN DDB_G0269096-RELATED"/>
    <property type="match status" value="1"/>
</dbReference>
<keyword evidence="2" id="KW-0812">Transmembrane</keyword>
<dbReference type="Gene3D" id="3.10.580.10">
    <property type="entry name" value="CBS-domain"/>
    <property type="match status" value="2"/>
</dbReference>